<accession>A7VNZ8</accession>
<evidence type="ECO:0000313" key="2">
    <source>
        <dbReference type="Proteomes" id="UP000003490"/>
    </source>
</evidence>
<protein>
    <submittedName>
        <fullName evidence="1">Uncharacterized protein</fullName>
    </submittedName>
</protein>
<comment type="caution">
    <text evidence="1">The sequence shown here is derived from an EMBL/GenBank/DDBJ whole genome shotgun (WGS) entry which is preliminary data.</text>
</comment>
<dbReference type="HOGENOM" id="CLU_3381288_0_0_9"/>
<proteinExistence type="predicted"/>
<name>A7VNZ8_9FIRM</name>
<evidence type="ECO:0000313" key="1">
    <source>
        <dbReference type="EMBL" id="EDO62878.1"/>
    </source>
</evidence>
<sequence>MKKAALPAKDKTHFLKRTPEAHAAGALFYRRKC</sequence>
<dbReference type="EMBL" id="ABCB02000011">
    <property type="protein sequence ID" value="EDO62878.1"/>
    <property type="molecule type" value="Genomic_DNA"/>
</dbReference>
<gene>
    <name evidence="1" type="ORF">CLOLEP_00274</name>
</gene>
<reference evidence="1 2" key="2">
    <citation type="submission" date="2007-08" db="EMBL/GenBank/DDBJ databases">
        <authorList>
            <person name="Fulton L."/>
            <person name="Clifton S."/>
            <person name="Fulton B."/>
            <person name="Xu J."/>
            <person name="Minx P."/>
            <person name="Pepin K.H."/>
            <person name="Johnson M."/>
            <person name="Thiruvilangam P."/>
            <person name="Bhonagiri V."/>
            <person name="Nash W.E."/>
            <person name="Wang C."/>
            <person name="Mardis E.R."/>
            <person name="Wilson R.K."/>
        </authorList>
    </citation>
    <scope>NUCLEOTIDE SEQUENCE [LARGE SCALE GENOMIC DNA]</scope>
    <source>
        <strain evidence="1 2">DSM 753</strain>
    </source>
</reference>
<dbReference type="AlphaFoldDB" id="A7VNZ8"/>
<organism evidence="1 2">
    <name type="scientific">[Clostridium] leptum DSM 753</name>
    <dbReference type="NCBI Taxonomy" id="428125"/>
    <lineage>
        <taxon>Bacteria</taxon>
        <taxon>Bacillati</taxon>
        <taxon>Bacillota</taxon>
        <taxon>Clostridia</taxon>
        <taxon>Eubacteriales</taxon>
        <taxon>Oscillospiraceae</taxon>
        <taxon>Oscillospiraceae incertae sedis</taxon>
    </lineage>
</organism>
<dbReference type="Proteomes" id="UP000003490">
    <property type="component" value="Unassembled WGS sequence"/>
</dbReference>
<reference evidence="1 2" key="1">
    <citation type="submission" date="2007-08" db="EMBL/GenBank/DDBJ databases">
        <title>Draft genome sequence of Clostridium leptum (DSM 753).</title>
        <authorList>
            <person name="Sudarsanam P."/>
            <person name="Ley R."/>
            <person name="Guruge J."/>
            <person name="Turnbaugh P.J."/>
            <person name="Mahowald M."/>
            <person name="Liep D."/>
            <person name="Gordon J."/>
        </authorList>
    </citation>
    <scope>NUCLEOTIDE SEQUENCE [LARGE SCALE GENOMIC DNA]</scope>
    <source>
        <strain evidence="1 2">DSM 753</strain>
    </source>
</reference>